<name>A0ABQ8TDL0_PERAM</name>
<organism evidence="1 2">
    <name type="scientific">Periplaneta americana</name>
    <name type="common">American cockroach</name>
    <name type="synonym">Blatta americana</name>
    <dbReference type="NCBI Taxonomy" id="6978"/>
    <lineage>
        <taxon>Eukaryota</taxon>
        <taxon>Metazoa</taxon>
        <taxon>Ecdysozoa</taxon>
        <taxon>Arthropoda</taxon>
        <taxon>Hexapoda</taxon>
        <taxon>Insecta</taxon>
        <taxon>Pterygota</taxon>
        <taxon>Neoptera</taxon>
        <taxon>Polyneoptera</taxon>
        <taxon>Dictyoptera</taxon>
        <taxon>Blattodea</taxon>
        <taxon>Blattoidea</taxon>
        <taxon>Blattidae</taxon>
        <taxon>Blattinae</taxon>
        <taxon>Periplaneta</taxon>
    </lineage>
</organism>
<accession>A0ABQ8TDL0</accession>
<evidence type="ECO:0000313" key="2">
    <source>
        <dbReference type="Proteomes" id="UP001148838"/>
    </source>
</evidence>
<reference evidence="1 2" key="1">
    <citation type="journal article" date="2022" name="Allergy">
        <title>Genome assembly and annotation of Periplaneta americana reveal a comprehensive cockroach allergen profile.</title>
        <authorList>
            <person name="Wang L."/>
            <person name="Xiong Q."/>
            <person name="Saelim N."/>
            <person name="Wang L."/>
            <person name="Nong W."/>
            <person name="Wan A.T."/>
            <person name="Shi M."/>
            <person name="Liu X."/>
            <person name="Cao Q."/>
            <person name="Hui J.H.L."/>
            <person name="Sookrung N."/>
            <person name="Leung T.F."/>
            <person name="Tungtrongchitr A."/>
            <person name="Tsui S.K.W."/>
        </authorList>
    </citation>
    <scope>NUCLEOTIDE SEQUENCE [LARGE SCALE GENOMIC DNA]</scope>
    <source>
        <strain evidence="1">PWHHKU_190912</strain>
    </source>
</reference>
<proteinExistence type="predicted"/>
<sequence length="223" mass="25305">MASLCEGCNEPAGSLKAMSRRIDRLPSNPRGGEMPHLFRIPRIPSVSLYHFEGHQDCGNCAMLGRGNRMELSEILKAVDHDHPPSLEEVEALRRCIRLKRAAENEPVAGPAQIIQRELERAPSGVFLFLPLRELLRRNINEGCQRKFISNPKSLSALHGLPQEFRITTSGKQFLMFDSFDDEDHFDRIIMLPSKSHLRKLSCSATWYLEGTFHTAPDIFTQIL</sequence>
<evidence type="ECO:0000313" key="1">
    <source>
        <dbReference type="EMBL" id="KAJ4444595.1"/>
    </source>
</evidence>
<protein>
    <submittedName>
        <fullName evidence="1">Uncharacterized protein</fullName>
    </submittedName>
</protein>
<comment type="caution">
    <text evidence="1">The sequence shown here is derived from an EMBL/GenBank/DDBJ whole genome shotgun (WGS) entry which is preliminary data.</text>
</comment>
<gene>
    <name evidence="1" type="ORF">ANN_06391</name>
</gene>
<keyword evidence="2" id="KW-1185">Reference proteome</keyword>
<dbReference type="Proteomes" id="UP001148838">
    <property type="component" value="Unassembled WGS sequence"/>
</dbReference>
<dbReference type="EMBL" id="JAJSOF020000011">
    <property type="protein sequence ID" value="KAJ4444595.1"/>
    <property type="molecule type" value="Genomic_DNA"/>
</dbReference>